<dbReference type="InterPro" id="IPR029058">
    <property type="entry name" value="AB_hydrolase_fold"/>
</dbReference>
<evidence type="ECO:0000259" key="3">
    <source>
        <dbReference type="Pfam" id="PF00326"/>
    </source>
</evidence>
<dbReference type="Gene3D" id="3.40.50.1820">
    <property type="entry name" value="alpha/beta hydrolase"/>
    <property type="match status" value="1"/>
</dbReference>
<feature type="domain" description="Peptidase S9 prolyl oligopeptidase catalytic" evidence="3">
    <location>
        <begin position="426"/>
        <end position="640"/>
    </location>
</feature>
<accession>A0AA41W9N3</accession>
<comment type="caution">
    <text evidence="4">The sequence shown here is derived from an EMBL/GenBank/DDBJ whole genome shotgun (WGS) entry which is preliminary data.</text>
</comment>
<dbReference type="Pfam" id="PF00326">
    <property type="entry name" value="Peptidase_S9"/>
    <property type="match status" value="1"/>
</dbReference>
<dbReference type="InterPro" id="IPR001375">
    <property type="entry name" value="Peptidase_S9_cat"/>
</dbReference>
<dbReference type="PANTHER" id="PTHR42776">
    <property type="entry name" value="SERINE PEPTIDASE S9 FAMILY MEMBER"/>
    <property type="match status" value="1"/>
</dbReference>
<dbReference type="GO" id="GO:0006508">
    <property type="term" value="P:proteolysis"/>
    <property type="evidence" value="ECO:0007669"/>
    <property type="project" value="InterPro"/>
</dbReference>
<evidence type="ECO:0000256" key="2">
    <source>
        <dbReference type="SAM" id="SignalP"/>
    </source>
</evidence>
<sequence length="640" mass="71660">MNKFIYLCVMVLMCFNAAAAKPTVKDYALDANISRMKISPNGELIAYTKSIDQRRLVYIHHLQKGVLRVVDATQDKLRGYQFYDNEHLVLFNSITTRFKGYKGEYEYYASYAVPINGGDIRPLMMKNKKLLWPQTNFTRIVGPSNEEGYVLMELFTGQQQASATLDLYKVSLATGRGRLFDRGKNSTIDWFVDEKGTVRAREDYRNHTNKHTVLSLSEDDDWREIFEKESDIPESGFTGLAEDNTSLGFIESNGKGYLAYYHMELSSGAVSEAIFEKADRPVEAAMTNRFGKVIGVRYSGLQPSYDFYDPSLNKDVNWIVSNFPQDSVHIVSFSDDFSQVLLLLEGSSSAGIYSILDRNKKTLEHVADARSQISDGYVGAITAHQITTRDGMAINALLTLPPQIPAKDLPAVVMPHGGPESYDQISFDFMAQYFASQGYAVIQPNFRGSTGFGTAYKLAGRGEWGRKMQDDVTDSLKHFATQGVVDADRVCIVGASYGGYSALAGGAFTPELYKCVVAIAPVADLPLMMKDTQRYTSKYSWVRTYWDRVIQDGNADDDMLEAISPINHVNKFKAPVLLIHGNDDTVVPMKQSLAMEDALEDADKTVTFIELHKEDHYLSNPRTRLEALEATGSFVNKYLN</sequence>
<dbReference type="RefSeq" id="WP_251262420.1">
    <property type="nucleotide sequence ID" value="NZ_JAMQGP010000008.1"/>
</dbReference>
<dbReference type="AlphaFoldDB" id="A0AA41W9N3"/>
<evidence type="ECO:0000313" key="4">
    <source>
        <dbReference type="EMBL" id="MCM2680943.1"/>
    </source>
</evidence>
<keyword evidence="5" id="KW-1185">Reference proteome</keyword>
<reference evidence="4 5" key="1">
    <citation type="journal article" date="2013" name="Antonie Van Leeuwenhoek">
        <title>Echinimonas agarilytica gen. nov., sp. nov., a new gammaproteobacterium isolated from the sea urchin Strongylocentrotus intermedius.</title>
        <authorList>
            <person name="Nedashkovskaya O.I."/>
            <person name="Stenkova A.M."/>
            <person name="Zhukova N.V."/>
            <person name="Van Trappen S."/>
            <person name="Lee J.S."/>
            <person name="Kim S.B."/>
        </authorList>
    </citation>
    <scope>NUCLEOTIDE SEQUENCE [LARGE SCALE GENOMIC DNA]</scope>
    <source>
        <strain evidence="4 5">KMM 6351</strain>
    </source>
</reference>
<dbReference type="Proteomes" id="UP001165393">
    <property type="component" value="Unassembled WGS sequence"/>
</dbReference>
<organism evidence="4 5">
    <name type="scientific">Echinimonas agarilytica</name>
    <dbReference type="NCBI Taxonomy" id="1215918"/>
    <lineage>
        <taxon>Bacteria</taxon>
        <taxon>Pseudomonadati</taxon>
        <taxon>Pseudomonadota</taxon>
        <taxon>Gammaproteobacteria</taxon>
        <taxon>Alteromonadales</taxon>
        <taxon>Echinimonadaceae</taxon>
        <taxon>Echinimonas</taxon>
    </lineage>
</organism>
<dbReference type="GO" id="GO:0004252">
    <property type="term" value="F:serine-type endopeptidase activity"/>
    <property type="evidence" value="ECO:0007669"/>
    <property type="project" value="TreeGrafter"/>
</dbReference>
<evidence type="ECO:0000256" key="1">
    <source>
        <dbReference type="ARBA" id="ARBA00022801"/>
    </source>
</evidence>
<dbReference type="PANTHER" id="PTHR42776:SF27">
    <property type="entry name" value="DIPEPTIDYL PEPTIDASE FAMILY MEMBER 6"/>
    <property type="match status" value="1"/>
</dbReference>
<evidence type="ECO:0000313" key="5">
    <source>
        <dbReference type="Proteomes" id="UP001165393"/>
    </source>
</evidence>
<dbReference type="SUPFAM" id="SSF53474">
    <property type="entry name" value="alpha/beta-Hydrolases"/>
    <property type="match status" value="1"/>
</dbReference>
<name>A0AA41W9N3_9GAMM</name>
<dbReference type="EMBL" id="JAMQGP010000008">
    <property type="protein sequence ID" value="MCM2680943.1"/>
    <property type="molecule type" value="Genomic_DNA"/>
</dbReference>
<gene>
    <name evidence="4" type="ORF">NAF29_14905</name>
</gene>
<keyword evidence="1 4" id="KW-0378">Hydrolase</keyword>
<protein>
    <submittedName>
        <fullName evidence="4">Alpha/beta fold hydrolase</fullName>
    </submittedName>
</protein>
<keyword evidence="2" id="KW-0732">Signal</keyword>
<proteinExistence type="predicted"/>
<dbReference type="SUPFAM" id="SSF82171">
    <property type="entry name" value="DPP6 N-terminal domain-like"/>
    <property type="match status" value="1"/>
</dbReference>
<feature type="chain" id="PRO_5041242746" evidence="2">
    <location>
        <begin position="21"/>
        <end position="640"/>
    </location>
</feature>
<feature type="signal peptide" evidence="2">
    <location>
        <begin position="1"/>
        <end position="20"/>
    </location>
</feature>